<evidence type="ECO:0000313" key="1">
    <source>
        <dbReference type="EMBL" id="QHU34928.1"/>
    </source>
</evidence>
<dbReference type="EMBL" id="MN740581">
    <property type="protein sequence ID" value="QHU34928.1"/>
    <property type="molecule type" value="Genomic_DNA"/>
</dbReference>
<accession>A0A6C0LY34</accession>
<reference evidence="1" key="1">
    <citation type="journal article" date="2020" name="Nature">
        <title>Giant virus diversity and host interactions through global metagenomics.</title>
        <authorList>
            <person name="Schulz F."/>
            <person name="Roux S."/>
            <person name="Paez-Espino D."/>
            <person name="Jungbluth S."/>
            <person name="Walsh D.A."/>
            <person name="Denef V.J."/>
            <person name="McMahon K.D."/>
            <person name="Konstantinidis K.T."/>
            <person name="Eloe-Fadrosh E.A."/>
            <person name="Kyrpides N.C."/>
            <person name="Woyke T."/>
        </authorList>
    </citation>
    <scope>NUCLEOTIDE SEQUENCE</scope>
    <source>
        <strain evidence="1">GVMAG-S-1017244-22</strain>
    </source>
</reference>
<sequence>MGDYHLFAKHGDKVYMEVKKVGEIVMSFAELQKNKYWKYYYDLSLMLAIDKEIKNEPFNKFYDEAYEYTGNRVWSLDTAYIDLDIEQNCKKTYKIIPSGNVCYYKINPADVEKMEYSSQQGIDMFKRIYMCRVDVRSGYFINRSVIYRNIAIEYQVSKMEKELEELSAYFEDKKEVIELLETVNDKYSMNDDILAIIINNLLY</sequence>
<dbReference type="AlphaFoldDB" id="A0A6C0LY34"/>
<name>A0A6C0LY34_9ZZZZ</name>
<organism evidence="1">
    <name type="scientific">viral metagenome</name>
    <dbReference type="NCBI Taxonomy" id="1070528"/>
    <lineage>
        <taxon>unclassified sequences</taxon>
        <taxon>metagenomes</taxon>
        <taxon>organismal metagenomes</taxon>
    </lineage>
</organism>
<protein>
    <submittedName>
        <fullName evidence="1">Uncharacterized protein</fullName>
    </submittedName>
</protein>
<proteinExistence type="predicted"/>